<dbReference type="Proteomes" id="UP000265541">
    <property type="component" value="Unassembled WGS sequence"/>
</dbReference>
<keyword evidence="1" id="KW-0067">ATP-binding</keyword>
<feature type="non-terminal residue" evidence="1">
    <location>
        <position position="1"/>
    </location>
</feature>
<name>A0A3A0UEF9_STAGA</name>
<organism evidence="1 2">
    <name type="scientific">Staphylococcus gallinarum</name>
    <dbReference type="NCBI Taxonomy" id="1293"/>
    <lineage>
        <taxon>Bacteria</taxon>
        <taxon>Bacillati</taxon>
        <taxon>Bacillota</taxon>
        <taxon>Bacilli</taxon>
        <taxon>Bacillales</taxon>
        <taxon>Staphylococcaceae</taxon>
        <taxon>Staphylococcus</taxon>
    </lineage>
</organism>
<comment type="caution">
    <text evidence="1">The sequence shown here is derived from an EMBL/GenBank/DDBJ whole genome shotgun (WGS) entry which is preliminary data.</text>
</comment>
<keyword evidence="1" id="KW-0547">Nucleotide-binding</keyword>
<dbReference type="AlphaFoldDB" id="A0A3A0UEF9"/>
<protein>
    <submittedName>
        <fullName evidence="1">ABC transporter ATP-binding protein</fullName>
    </submittedName>
</protein>
<dbReference type="EMBL" id="QYJN01000727">
    <property type="protein sequence ID" value="RIP10894.1"/>
    <property type="molecule type" value="Genomic_DNA"/>
</dbReference>
<accession>A0A3A0UEF9</accession>
<dbReference type="GO" id="GO:0005524">
    <property type="term" value="F:ATP binding"/>
    <property type="evidence" value="ECO:0007669"/>
    <property type="project" value="UniProtKB-KW"/>
</dbReference>
<reference evidence="1 2" key="1">
    <citation type="journal article" date="2016" name="Front. Microbiol.">
        <title>Comprehensive Phylogenetic Analysis of Bovine Non-aureus Staphylococci Species Based on Whole-Genome Sequencing.</title>
        <authorList>
            <person name="Naushad S."/>
            <person name="Barkema H.W."/>
            <person name="Luby C."/>
            <person name="Condas L.A."/>
            <person name="Nobrega D.B."/>
            <person name="Carson D.A."/>
            <person name="De Buck J."/>
        </authorList>
    </citation>
    <scope>NUCLEOTIDE SEQUENCE [LARGE SCALE GENOMIC DNA]</scope>
    <source>
        <strain evidence="1 2">SNUC 4781</strain>
    </source>
</reference>
<sequence>LISIHVDLNEIEINKASLLETVFNKEEVK</sequence>
<evidence type="ECO:0000313" key="1">
    <source>
        <dbReference type="EMBL" id="RIP10894.1"/>
    </source>
</evidence>
<proteinExistence type="predicted"/>
<evidence type="ECO:0000313" key="2">
    <source>
        <dbReference type="Proteomes" id="UP000265541"/>
    </source>
</evidence>
<gene>
    <name evidence="1" type="ORF">BUZ14_17950</name>
</gene>